<dbReference type="EMBL" id="UINC01032109">
    <property type="protein sequence ID" value="SVB19226.1"/>
    <property type="molecule type" value="Genomic_DNA"/>
</dbReference>
<sequence>MTNLCGHVMTSWPEFEPMPNNLVNYGVTDNGIAVIELCSDSDGEPLTEG</sequence>
<gene>
    <name evidence="1" type="ORF">METZ01_LOCUS172080</name>
</gene>
<proteinExistence type="predicted"/>
<name>A0A382BZJ7_9ZZZZ</name>
<evidence type="ECO:0000313" key="1">
    <source>
        <dbReference type="EMBL" id="SVB19226.1"/>
    </source>
</evidence>
<organism evidence="1">
    <name type="scientific">marine metagenome</name>
    <dbReference type="NCBI Taxonomy" id="408172"/>
    <lineage>
        <taxon>unclassified sequences</taxon>
        <taxon>metagenomes</taxon>
        <taxon>ecological metagenomes</taxon>
    </lineage>
</organism>
<protein>
    <submittedName>
        <fullName evidence="1">Uncharacterized protein</fullName>
    </submittedName>
</protein>
<feature type="non-terminal residue" evidence="1">
    <location>
        <position position="49"/>
    </location>
</feature>
<dbReference type="AlphaFoldDB" id="A0A382BZJ7"/>
<reference evidence="1" key="1">
    <citation type="submission" date="2018-05" db="EMBL/GenBank/DDBJ databases">
        <authorList>
            <person name="Lanie J.A."/>
            <person name="Ng W.-L."/>
            <person name="Kazmierczak K.M."/>
            <person name="Andrzejewski T.M."/>
            <person name="Davidsen T.M."/>
            <person name="Wayne K.J."/>
            <person name="Tettelin H."/>
            <person name="Glass J.I."/>
            <person name="Rusch D."/>
            <person name="Podicherti R."/>
            <person name="Tsui H.-C.T."/>
            <person name="Winkler M.E."/>
        </authorList>
    </citation>
    <scope>NUCLEOTIDE SEQUENCE</scope>
</reference>
<accession>A0A382BZJ7</accession>